<dbReference type="PROSITE" id="PS50102">
    <property type="entry name" value="RRM"/>
    <property type="match status" value="2"/>
</dbReference>
<dbReference type="GO" id="GO:0003723">
    <property type="term" value="F:RNA binding"/>
    <property type="evidence" value="ECO:0007669"/>
    <property type="project" value="UniProtKB-UniRule"/>
</dbReference>
<dbReference type="EMBL" id="FN649727">
    <property type="protein sequence ID" value="CBJ26054.1"/>
    <property type="molecule type" value="Genomic_DNA"/>
</dbReference>
<organism evidence="4 5">
    <name type="scientific">Ectocarpus siliculosus</name>
    <name type="common">Brown alga</name>
    <name type="synonym">Conferva siliculosa</name>
    <dbReference type="NCBI Taxonomy" id="2880"/>
    <lineage>
        <taxon>Eukaryota</taxon>
        <taxon>Sar</taxon>
        <taxon>Stramenopiles</taxon>
        <taxon>Ochrophyta</taxon>
        <taxon>PX clade</taxon>
        <taxon>Phaeophyceae</taxon>
        <taxon>Ectocarpales</taxon>
        <taxon>Ectocarpaceae</taxon>
        <taxon>Ectocarpus</taxon>
    </lineage>
</organism>
<dbReference type="InParanoid" id="D7FNP3"/>
<reference evidence="4 5" key="1">
    <citation type="journal article" date="2010" name="Nature">
        <title>The Ectocarpus genome and the independent evolution of multicellularity in brown algae.</title>
        <authorList>
            <person name="Cock J.M."/>
            <person name="Sterck L."/>
            <person name="Rouze P."/>
            <person name="Scornet D."/>
            <person name="Allen A.E."/>
            <person name="Amoutzias G."/>
            <person name="Anthouard V."/>
            <person name="Artiguenave F."/>
            <person name="Aury J.M."/>
            <person name="Badger J.H."/>
            <person name="Beszteri B."/>
            <person name="Billiau K."/>
            <person name="Bonnet E."/>
            <person name="Bothwell J.H."/>
            <person name="Bowler C."/>
            <person name="Boyen C."/>
            <person name="Brownlee C."/>
            <person name="Carrano C.J."/>
            <person name="Charrier B."/>
            <person name="Cho G.Y."/>
            <person name="Coelho S.M."/>
            <person name="Collen J."/>
            <person name="Corre E."/>
            <person name="Da Silva C."/>
            <person name="Delage L."/>
            <person name="Delaroque N."/>
            <person name="Dittami S.M."/>
            <person name="Doulbeau S."/>
            <person name="Elias M."/>
            <person name="Farnham G."/>
            <person name="Gachon C.M."/>
            <person name="Gschloessl B."/>
            <person name="Heesch S."/>
            <person name="Jabbari K."/>
            <person name="Jubin C."/>
            <person name="Kawai H."/>
            <person name="Kimura K."/>
            <person name="Kloareg B."/>
            <person name="Kupper F.C."/>
            <person name="Lang D."/>
            <person name="Le Bail A."/>
            <person name="Leblanc C."/>
            <person name="Lerouge P."/>
            <person name="Lohr M."/>
            <person name="Lopez P.J."/>
            <person name="Martens C."/>
            <person name="Maumus F."/>
            <person name="Michel G."/>
            <person name="Miranda-Saavedra D."/>
            <person name="Morales J."/>
            <person name="Moreau H."/>
            <person name="Motomura T."/>
            <person name="Nagasato C."/>
            <person name="Napoli C.A."/>
            <person name="Nelson D.R."/>
            <person name="Nyvall-Collen P."/>
            <person name="Peters A.F."/>
            <person name="Pommier C."/>
            <person name="Potin P."/>
            <person name="Poulain J."/>
            <person name="Quesneville H."/>
            <person name="Read B."/>
            <person name="Rensing S.A."/>
            <person name="Ritter A."/>
            <person name="Rousvoal S."/>
            <person name="Samanta M."/>
            <person name="Samson G."/>
            <person name="Schroeder D.C."/>
            <person name="Segurens B."/>
            <person name="Strittmatter M."/>
            <person name="Tonon T."/>
            <person name="Tregear J.W."/>
            <person name="Valentin K."/>
            <person name="von Dassow P."/>
            <person name="Yamagishi T."/>
            <person name="Van de Peer Y."/>
            <person name="Wincker P."/>
        </authorList>
    </citation>
    <scope>NUCLEOTIDE SEQUENCE [LARGE SCALE GENOMIC DNA]</scope>
    <source>
        <strain evidence="5">Ec32 / CCAP1310/4</strain>
    </source>
</reference>
<proteinExistence type="predicted"/>
<evidence type="ECO:0000313" key="5">
    <source>
        <dbReference type="Proteomes" id="UP000002630"/>
    </source>
</evidence>
<keyword evidence="1" id="KW-0694">RNA-binding</keyword>
<feature type="compositionally biased region" description="Acidic residues" evidence="2">
    <location>
        <begin position="176"/>
        <end position="187"/>
    </location>
</feature>
<feature type="region of interest" description="Disordered" evidence="2">
    <location>
        <begin position="522"/>
        <end position="648"/>
    </location>
</feature>
<feature type="domain" description="RRM" evidence="3">
    <location>
        <begin position="205"/>
        <end position="283"/>
    </location>
</feature>
<dbReference type="EMBL" id="FN648291">
    <property type="protein sequence ID" value="CBJ26054.1"/>
    <property type="molecule type" value="Genomic_DNA"/>
</dbReference>
<feature type="compositionally biased region" description="Pro residues" evidence="2">
    <location>
        <begin position="8"/>
        <end position="18"/>
    </location>
</feature>
<gene>
    <name evidence="4" type="ORF">Esi_0018_0154</name>
</gene>
<dbReference type="Proteomes" id="UP000002630">
    <property type="component" value="Linkage Group LG02"/>
</dbReference>
<protein>
    <submittedName>
        <fullName evidence="4">Poly(A) binding protein, cytoplasmic 4-like</fullName>
    </submittedName>
</protein>
<feature type="compositionally biased region" description="Gly residues" evidence="2">
    <location>
        <begin position="385"/>
        <end position="405"/>
    </location>
</feature>
<dbReference type="eggNOG" id="KOG0145">
    <property type="taxonomic scope" value="Eukaryota"/>
</dbReference>
<feature type="region of interest" description="Disordered" evidence="2">
    <location>
        <begin position="363"/>
        <end position="430"/>
    </location>
</feature>
<dbReference type="InterPro" id="IPR012677">
    <property type="entry name" value="Nucleotide-bd_a/b_plait_sf"/>
</dbReference>
<dbReference type="STRING" id="2880.D7FNP3"/>
<sequence>MSLVDAPSSPPRPLPASSPEPVVVGGAAAADDPHQIIETSVPVASTTKTLTPAPNGKTPTPLPVSQRVEQPVAEPSPSMAPPAASSTPSTPAESEAAPLTATPEPVPAAVDTGSAGAGEEVVDNPADALGSMSELNEALPTATTTTEGVVGGDAVKAAPPPPVAAAAAAAAGGEQAEGEYGDAESVGEEASTNSLKDDPGTPEECNLFVGDLARNLTEEKLEKAFEQHGRVMSVSIKRDRATGKNLGYGFVKLSSHQEARAAKEAMQGVELGGRRVRVGWAQKNTSLYVGGLEGGAITTEMLVREFARFGPLDKELTTIKPGAKFGFVKYRYRLHAEAAKKELNERPAFDGLCPSLEIEWNSVESSAQASETAGSEKSTAEEQTTGGGGGGGGGGGKEGGTGGRARGSSQHAGGGGGAHSRHPRGEVSSHTVHVQFEGDQGHVSAVNEVMIRKCFTKWEPVVDIVIPASRFNGVSPGPRQLPRCWAFVHFPPTPDGERAAADAIKGLNGTTISELRVHCTMSRGGSTRAGSPWRKQGGGGGGGNRARRHSTGGGGGDRAMGHAGGGQGFGGRPSRSSLDHPGAQQGRSGGWGGQMYQLPQQQHMPSGGAAAGEQQQGGPSVIDPTTTTVGGGGVIEVNKKQQHGGGVQ</sequence>
<feature type="compositionally biased region" description="Low complexity" evidence="2">
    <location>
        <begin position="73"/>
        <end position="98"/>
    </location>
</feature>
<feature type="compositionally biased region" description="Low complexity" evidence="2">
    <location>
        <begin position="607"/>
        <end position="618"/>
    </location>
</feature>
<dbReference type="SUPFAM" id="SSF54928">
    <property type="entry name" value="RNA-binding domain, RBD"/>
    <property type="match status" value="2"/>
</dbReference>
<name>D7FNP3_ECTSI</name>
<feature type="compositionally biased region" description="Low complexity" evidence="2">
    <location>
        <begin position="19"/>
        <end position="30"/>
    </location>
</feature>
<dbReference type="InterPro" id="IPR000504">
    <property type="entry name" value="RRM_dom"/>
</dbReference>
<dbReference type="OMA" id="ATEVIMP"/>
<dbReference type="AlphaFoldDB" id="D7FNP3"/>
<evidence type="ECO:0000256" key="1">
    <source>
        <dbReference type="PROSITE-ProRule" id="PRU00176"/>
    </source>
</evidence>
<dbReference type="InterPro" id="IPR035979">
    <property type="entry name" value="RBD_domain_sf"/>
</dbReference>
<dbReference type="Gene3D" id="3.30.70.330">
    <property type="match status" value="3"/>
</dbReference>
<dbReference type="SMART" id="SM00360">
    <property type="entry name" value="RRM"/>
    <property type="match status" value="3"/>
</dbReference>
<dbReference type="Pfam" id="PF00076">
    <property type="entry name" value="RRM_1"/>
    <property type="match status" value="2"/>
</dbReference>
<feature type="compositionally biased region" description="Gly residues" evidence="2">
    <location>
        <begin position="551"/>
        <end position="571"/>
    </location>
</feature>
<evidence type="ECO:0000259" key="3">
    <source>
        <dbReference type="PROSITE" id="PS50102"/>
    </source>
</evidence>
<evidence type="ECO:0000256" key="2">
    <source>
        <dbReference type="SAM" id="MobiDB-lite"/>
    </source>
</evidence>
<dbReference type="InterPro" id="IPR050907">
    <property type="entry name" value="SRSF"/>
</dbReference>
<feature type="domain" description="RRM" evidence="3">
    <location>
        <begin position="285"/>
        <end position="351"/>
    </location>
</feature>
<dbReference type="PANTHER" id="PTHR23147">
    <property type="entry name" value="SERINE/ARGININE RICH SPLICING FACTOR"/>
    <property type="match status" value="1"/>
</dbReference>
<keyword evidence="5" id="KW-1185">Reference proteome</keyword>
<evidence type="ECO:0000313" key="4">
    <source>
        <dbReference type="EMBL" id="CBJ26054.1"/>
    </source>
</evidence>
<feature type="region of interest" description="Disordered" evidence="2">
    <location>
        <begin position="1"/>
        <end position="124"/>
    </location>
</feature>
<feature type="compositionally biased region" description="Polar residues" evidence="2">
    <location>
        <begin position="42"/>
        <end position="52"/>
    </location>
</feature>
<feature type="region of interest" description="Disordered" evidence="2">
    <location>
        <begin position="166"/>
        <end position="203"/>
    </location>
</feature>
<feature type="compositionally biased region" description="Polar residues" evidence="2">
    <location>
        <begin position="363"/>
        <end position="383"/>
    </location>
</feature>
<dbReference type="OrthoDB" id="439808at2759"/>
<accession>D7FNP3</accession>